<feature type="domain" description="RCK N-terminal" evidence="3">
    <location>
        <begin position="1"/>
        <end position="124"/>
    </location>
</feature>
<evidence type="ECO:0000313" key="5">
    <source>
        <dbReference type="EMBL" id="GAA0769495.1"/>
    </source>
</evidence>
<feature type="domain" description="RCK C-terminal" evidence="4">
    <location>
        <begin position="137"/>
        <end position="218"/>
    </location>
</feature>
<comment type="caution">
    <text evidence="5">The sequence shown here is derived from an EMBL/GenBank/DDBJ whole genome shotgun (WGS) entry which is preliminary data.</text>
</comment>
<dbReference type="Gene3D" id="3.30.70.1450">
    <property type="entry name" value="Regulator of K+ conductance, C-terminal domain"/>
    <property type="match status" value="1"/>
</dbReference>
<keyword evidence="1" id="KW-0813">Transport</keyword>
<evidence type="ECO:0000313" key="6">
    <source>
        <dbReference type="Proteomes" id="UP001501047"/>
    </source>
</evidence>
<dbReference type="EMBL" id="BAAACI010000001">
    <property type="protein sequence ID" value="GAA0769495.1"/>
    <property type="molecule type" value="Genomic_DNA"/>
</dbReference>
<dbReference type="Pfam" id="PF02080">
    <property type="entry name" value="TrkA_C"/>
    <property type="match status" value="1"/>
</dbReference>
<protein>
    <submittedName>
        <fullName evidence="5">NAD-binding protein</fullName>
    </submittedName>
</protein>
<keyword evidence="2" id="KW-0406">Ion transport</keyword>
<dbReference type="InterPro" id="IPR003148">
    <property type="entry name" value="RCK_N"/>
</dbReference>
<dbReference type="PANTHER" id="PTHR43833">
    <property type="entry name" value="POTASSIUM CHANNEL PROTEIN 2-RELATED-RELATED"/>
    <property type="match status" value="1"/>
</dbReference>
<evidence type="ECO:0000259" key="4">
    <source>
        <dbReference type="PROSITE" id="PS51202"/>
    </source>
</evidence>
<dbReference type="InterPro" id="IPR036291">
    <property type="entry name" value="NAD(P)-bd_dom_sf"/>
</dbReference>
<proteinExistence type="predicted"/>
<dbReference type="Gene3D" id="3.40.50.720">
    <property type="entry name" value="NAD(P)-binding Rossmann-like Domain"/>
    <property type="match status" value="1"/>
</dbReference>
<dbReference type="SUPFAM" id="SSF116726">
    <property type="entry name" value="TrkA C-terminal domain-like"/>
    <property type="match status" value="1"/>
</dbReference>
<gene>
    <name evidence="5" type="ORF">GCM10008908_11150</name>
</gene>
<dbReference type="InterPro" id="IPR036721">
    <property type="entry name" value="RCK_C_sf"/>
</dbReference>
<evidence type="ECO:0000256" key="1">
    <source>
        <dbReference type="ARBA" id="ARBA00022448"/>
    </source>
</evidence>
<name>A0ABP3VU64_CLOSU</name>
<dbReference type="Proteomes" id="UP001501047">
    <property type="component" value="Unassembled WGS sequence"/>
</dbReference>
<dbReference type="InterPro" id="IPR006037">
    <property type="entry name" value="RCK_C"/>
</dbReference>
<reference evidence="6" key="1">
    <citation type="journal article" date="2019" name="Int. J. Syst. Evol. Microbiol.">
        <title>The Global Catalogue of Microorganisms (GCM) 10K type strain sequencing project: providing services to taxonomists for standard genome sequencing and annotation.</title>
        <authorList>
            <consortium name="The Broad Institute Genomics Platform"/>
            <consortium name="The Broad Institute Genome Sequencing Center for Infectious Disease"/>
            <person name="Wu L."/>
            <person name="Ma J."/>
        </authorList>
    </citation>
    <scope>NUCLEOTIDE SEQUENCE [LARGE SCALE GENOMIC DNA]</scope>
    <source>
        <strain evidence="6">JCM 1417</strain>
    </source>
</reference>
<evidence type="ECO:0000259" key="3">
    <source>
        <dbReference type="PROSITE" id="PS51201"/>
    </source>
</evidence>
<sequence>MRAVVIGGGKVGYYLIKNLLNIGCLITLIEKNYDICKKISNELDIEVICGDGSNLEELSEAIEGTNTIVAAVTGKDEENLIICQMSKRNFSIKSAIARINNPKNRQLFSKLGITSTVCSTEVISTLIENELVEDNFKIVKTLDRGEMVIIEAYIDKNSYWRDMDIKSLILPNDSIIVSILRNNEIIYPRGYTKILLDDTVVLITNTSVSHTLRKSIYGDGSNGKKFGLF</sequence>
<dbReference type="InterPro" id="IPR050721">
    <property type="entry name" value="Trk_Ktr_HKT_K-transport"/>
</dbReference>
<organism evidence="5 6">
    <name type="scientific">Clostridium subterminale</name>
    <dbReference type="NCBI Taxonomy" id="1550"/>
    <lineage>
        <taxon>Bacteria</taxon>
        <taxon>Bacillati</taxon>
        <taxon>Bacillota</taxon>
        <taxon>Clostridia</taxon>
        <taxon>Eubacteriales</taxon>
        <taxon>Clostridiaceae</taxon>
        <taxon>Clostridium</taxon>
    </lineage>
</organism>
<dbReference type="Pfam" id="PF02254">
    <property type="entry name" value="TrkA_N"/>
    <property type="match status" value="1"/>
</dbReference>
<accession>A0ABP3VU64</accession>
<dbReference type="PROSITE" id="PS51202">
    <property type="entry name" value="RCK_C"/>
    <property type="match status" value="1"/>
</dbReference>
<dbReference type="RefSeq" id="WP_343824395.1">
    <property type="nucleotide sequence ID" value="NZ_BAAACI010000001.1"/>
</dbReference>
<keyword evidence="6" id="KW-1185">Reference proteome</keyword>
<dbReference type="PROSITE" id="PS51201">
    <property type="entry name" value="RCK_N"/>
    <property type="match status" value="1"/>
</dbReference>
<evidence type="ECO:0000256" key="2">
    <source>
        <dbReference type="ARBA" id="ARBA00023065"/>
    </source>
</evidence>
<dbReference type="SUPFAM" id="SSF51735">
    <property type="entry name" value="NAD(P)-binding Rossmann-fold domains"/>
    <property type="match status" value="1"/>
</dbReference>
<dbReference type="PANTHER" id="PTHR43833:SF5">
    <property type="entry name" value="TRK SYSTEM POTASSIUM UPTAKE PROTEIN TRKA"/>
    <property type="match status" value="1"/>
</dbReference>